<dbReference type="EC" id="2.5.1.-" evidence="6"/>
<dbReference type="InterPro" id="IPR044843">
    <property type="entry name" value="Trans_IPPS_bact-type"/>
</dbReference>
<sequence length="354" mass="38231">MSDRPATPDLEACRTLLRGGSLSFHAASLLLPARIRNPATALYAFCRVADDEVDEGADKDAAVERLAHRLDRAYAGQPQNHPVDRAFADMIATHAIPRTLPDALIEGLAWDAAGRRHDTIAEARAYAARVAGAVGAMMTLIMGRRDAESLAAACDLGIAMQFTNIARDVGEDARQGRLYLPLDWLGEAGIDPGDFLGDPRFSPALARVVARLLDEAERFYERAGSGISRLPLDCQPGIQAARMIYRAIGRTLARDGYDSIAARARVSGRRKLGLAALALARTGLPALRLPPLPCAETRFLIDAAAVPVREPIGPGARVIMLIDRLERTDRIIRRPEHPLSNLGSRLSGDFACPP</sequence>
<dbReference type="SFLD" id="SFLDG01018">
    <property type="entry name" value="Squalene/Phytoene_Synthase_Lik"/>
    <property type="match status" value="1"/>
</dbReference>
<dbReference type="EMBL" id="JAWXYB010000018">
    <property type="protein sequence ID" value="MDX5932119.1"/>
    <property type="molecule type" value="Genomic_DNA"/>
</dbReference>
<dbReference type="PANTHER" id="PTHR31480">
    <property type="entry name" value="BIFUNCTIONAL LYCOPENE CYCLASE/PHYTOENE SYNTHASE"/>
    <property type="match status" value="1"/>
</dbReference>
<accession>A0AAW9DUA1</accession>
<dbReference type="InterPro" id="IPR008949">
    <property type="entry name" value="Isoprenoid_synthase_dom_sf"/>
</dbReference>
<dbReference type="Proteomes" id="UP001279553">
    <property type="component" value="Unassembled WGS sequence"/>
</dbReference>
<comment type="similarity">
    <text evidence="2">Belongs to the phytoene/squalene synthase family.</text>
</comment>
<evidence type="ECO:0000313" key="7">
    <source>
        <dbReference type="Proteomes" id="UP001279553"/>
    </source>
</evidence>
<dbReference type="RefSeq" id="WP_319614966.1">
    <property type="nucleotide sequence ID" value="NZ_JAWXYB010000018.1"/>
</dbReference>
<dbReference type="GO" id="GO:0016117">
    <property type="term" value="P:carotenoid biosynthetic process"/>
    <property type="evidence" value="ECO:0007669"/>
    <property type="project" value="UniProtKB-KW"/>
</dbReference>
<dbReference type="SFLD" id="SFLDG01212">
    <property type="entry name" value="Phytoene_synthase_like"/>
    <property type="match status" value="1"/>
</dbReference>
<dbReference type="SFLD" id="SFLDS00005">
    <property type="entry name" value="Isoprenoid_Synthase_Type_I"/>
    <property type="match status" value="1"/>
</dbReference>
<keyword evidence="3 6" id="KW-0808">Transferase</keyword>
<reference evidence="6 7" key="1">
    <citation type="submission" date="2023-11" db="EMBL/GenBank/DDBJ databases">
        <title>MicrobeMod: A computational toolkit for identifying prokaryotic methylation and restriction-modification with nanopore sequencing.</title>
        <authorList>
            <person name="Crits-Christoph A."/>
            <person name="Kang S.C."/>
            <person name="Lee H."/>
            <person name="Ostrov N."/>
        </authorList>
    </citation>
    <scope>NUCLEOTIDE SEQUENCE [LARGE SCALE GENOMIC DNA]</scope>
    <source>
        <strain evidence="6 7">DSMZ 700</strain>
    </source>
</reference>
<dbReference type="FunFam" id="1.10.600.10:FF:000020">
    <property type="entry name" value="Phytoene synthase"/>
    <property type="match status" value="1"/>
</dbReference>
<keyword evidence="4" id="KW-0125">Carotenoid biosynthesis</keyword>
<evidence type="ECO:0000313" key="6">
    <source>
        <dbReference type="EMBL" id="MDX5932119.1"/>
    </source>
</evidence>
<dbReference type="Pfam" id="PF00494">
    <property type="entry name" value="SQS_PSY"/>
    <property type="match status" value="1"/>
</dbReference>
<evidence type="ECO:0000256" key="3">
    <source>
        <dbReference type="ARBA" id="ARBA00022679"/>
    </source>
</evidence>
<dbReference type="InterPro" id="IPR033904">
    <property type="entry name" value="Trans_IPPS_HH"/>
</dbReference>
<proteinExistence type="inferred from homology"/>
<evidence type="ECO:0000256" key="1">
    <source>
        <dbReference type="ARBA" id="ARBA00004684"/>
    </source>
</evidence>
<comment type="pathway">
    <text evidence="1">Carotenoid biosynthesis; phytoene biosynthesis.</text>
</comment>
<name>A0AAW9DUA1_ACIAO</name>
<dbReference type="SUPFAM" id="SSF48576">
    <property type="entry name" value="Terpenoid synthases"/>
    <property type="match status" value="1"/>
</dbReference>
<dbReference type="InterPro" id="IPR019845">
    <property type="entry name" value="Squalene/phytoene_synthase_CS"/>
</dbReference>
<organism evidence="6 7">
    <name type="scientific">Acidiphilium acidophilum</name>
    <name type="common">Thiobacillus acidophilus</name>
    <dbReference type="NCBI Taxonomy" id="76588"/>
    <lineage>
        <taxon>Bacteria</taxon>
        <taxon>Pseudomonadati</taxon>
        <taxon>Pseudomonadota</taxon>
        <taxon>Alphaproteobacteria</taxon>
        <taxon>Acetobacterales</taxon>
        <taxon>Acidocellaceae</taxon>
        <taxon>Acidiphilium</taxon>
    </lineage>
</organism>
<dbReference type="PROSITE" id="PS01044">
    <property type="entry name" value="SQUALEN_PHYTOEN_SYN_1"/>
    <property type="match status" value="1"/>
</dbReference>
<dbReference type="GO" id="GO:0004311">
    <property type="term" value="F:geranylgeranyl diphosphate synthase activity"/>
    <property type="evidence" value="ECO:0007669"/>
    <property type="project" value="InterPro"/>
</dbReference>
<gene>
    <name evidence="6" type="ORF">SIL87_15285</name>
</gene>
<dbReference type="GO" id="GO:0051996">
    <property type="term" value="F:squalene synthase [NAD(P)H] activity"/>
    <property type="evidence" value="ECO:0007669"/>
    <property type="project" value="InterPro"/>
</dbReference>
<dbReference type="CDD" id="cd00683">
    <property type="entry name" value="Trans_IPPS_HH"/>
    <property type="match status" value="1"/>
</dbReference>
<comment type="cofactor">
    <cofactor evidence="5">
        <name>ATP</name>
        <dbReference type="ChEBI" id="CHEBI:30616"/>
    </cofactor>
</comment>
<evidence type="ECO:0000256" key="5">
    <source>
        <dbReference type="ARBA" id="ARBA00053028"/>
    </source>
</evidence>
<evidence type="ECO:0000256" key="2">
    <source>
        <dbReference type="ARBA" id="ARBA00006251"/>
    </source>
</evidence>
<comment type="caution">
    <text evidence="6">The sequence shown here is derived from an EMBL/GenBank/DDBJ whole genome shotgun (WGS) entry which is preliminary data.</text>
</comment>
<dbReference type="Gene3D" id="1.10.600.10">
    <property type="entry name" value="Farnesyl Diphosphate Synthase"/>
    <property type="match status" value="1"/>
</dbReference>
<dbReference type="InterPro" id="IPR002060">
    <property type="entry name" value="Squ/phyt_synthse"/>
</dbReference>
<keyword evidence="7" id="KW-1185">Reference proteome</keyword>
<dbReference type="PROSITE" id="PS01045">
    <property type="entry name" value="SQUALEN_PHYTOEN_SYN_2"/>
    <property type="match status" value="1"/>
</dbReference>
<protein>
    <submittedName>
        <fullName evidence="6">Phytoene/squalene synthase family protein</fullName>
        <ecNumber evidence="6">2.5.1.-</ecNumber>
    </submittedName>
</protein>
<evidence type="ECO:0000256" key="4">
    <source>
        <dbReference type="ARBA" id="ARBA00022746"/>
    </source>
</evidence>
<dbReference type="AlphaFoldDB" id="A0AAW9DUA1"/>